<evidence type="ECO:0000313" key="1">
    <source>
        <dbReference type="EMBL" id="QHU35430.1"/>
    </source>
</evidence>
<accession>A0A6C0LYH1</accession>
<reference evidence="1" key="1">
    <citation type="journal article" date="2020" name="Nature">
        <title>Giant virus diversity and host interactions through global metagenomics.</title>
        <authorList>
            <person name="Schulz F."/>
            <person name="Roux S."/>
            <person name="Paez-Espino D."/>
            <person name="Jungbluth S."/>
            <person name="Walsh D.A."/>
            <person name="Denef V.J."/>
            <person name="McMahon K.D."/>
            <person name="Konstantinidis K.T."/>
            <person name="Eloe-Fadrosh E.A."/>
            <person name="Kyrpides N.C."/>
            <person name="Woyke T."/>
        </authorList>
    </citation>
    <scope>NUCLEOTIDE SEQUENCE</scope>
    <source>
        <strain evidence="1">GVMAG-S-1017745-26</strain>
    </source>
</reference>
<dbReference type="EMBL" id="MN740592">
    <property type="protein sequence ID" value="QHU35430.1"/>
    <property type="molecule type" value="Genomic_DNA"/>
</dbReference>
<name>A0A6C0LYH1_9ZZZZ</name>
<organism evidence="1">
    <name type="scientific">viral metagenome</name>
    <dbReference type="NCBI Taxonomy" id="1070528"/>
    <lineage>
        <taxon>unclassified sequences</taxon>
        <taxon>metagenomes</taxon>
        <taxon>organismal metagenomes</taxon>
    </lineage>
</organism>
<proteinExistence type="predicted"/>
<dbReference type="AlphaFoldDB" id="A0A6C0LYH1"/>
<protein>
    <submittedName>
        <fullName evidence="1">Uncharacterized protein</fullName>
    </submittedName>
</protein>
<sequence length="290" mass="34663">MELNEKEYSLNLIKNFNKKITFKLFNLTKNNIIFFLDFNFCNKEYLIILNKIKLLFNSKQINIFTKIIDKNVNNHTDANIIAKYYIKLTHLFSSIFNIISNNNITVKKNKINIPFNIFLIPELNYIYKSKFDLNTNKYILGQADKILYNKHLTNFCNFFLNNSEIIVNNYSDINCSNITNNKLNDNIMICESYLDKYTHNITLLIQKIKKIHLQLIKLINDEFIFEKVDEHVYIKNIISMDKLDSIIENTRDILINYFQEIEHLFIKTKHSLKIFILQQFSNTIKKRINN</sequence>